<keyword evidence="2" id="KW-0732">Signal</keyword>
<comment type="caution">
    <text evidence="3">The sequence shown here is derived from an EMBL/GenBank/DDBJ whole genome shotgun (WGS) entry which is preliminary data.</text>
</comment>
<feature type="signal peptide" evidence="2">
    <location>
        <begin position="1"/>
        <end position="20"/>
    </location>
</feature>
<gene>
    <name evidence="3" type="ORF">HMPREF9134_01034</name>
</gene>
<protein>
    <submittedName>
        <fullName evidence="3">Uncharacterized protein</fullName>
    </submittedName>
</protein>
<accession>L1ND91</accession>
<evidence type="ECO:0000256" key="1">
    <source>
        <dbReference type="SAM" id="MobiDB-lite"/>
    </source>
</evidence>
<dbReference type="PATRIC" id="fig|1127696.3.peg.937"/>
<dbReference type="Proteomes" id="UP000010408">
    <property type="component" value="Unassembled WGS sequence"/>
</dbReference>
<dbReference type="HOGENOM" id="CLU_917839_0_0_10"/>
<organism evidence="3 4">
    <name type="scientific">Porphyromonas catoniae F0037</name>
    <dbReference type="NCBI Taxonomy" id="1127696"/>
    <lineage>
        <taxon>Bacteria</taxon>
        <taxon>Pseudomonadati</taxon>
        <taxon>Bacteroidota</taxon>
        <taxon>Bacteroidia</taxon>
        <taxon>Bacteroidales</taxon>
        <taxon>Porphyromonadaceae</taxon>
        <taxon>Porphyromonas</taxon>
    </lineage>
</organism>
<name>L1ND91_9PORP</name>
<feature type="region of interest" description="Disordered" evidence="1">
    <location>
        <begin position="23"/>
        <end position="47"/>
    </location>
</feature>
<feature type="chain" id="PRO_5003954448" evidence="2">
    <location>
        <begin position="21"/>
        <end position="303"/>
    </location>
</feature>
<dbReference type="PROSITE" id="PS51257">
    <property type="entry name" value="PROKAR_LIPOPROTEIN"/>
    <property type="match status" value="1"/>
</dbReference>
<sequence length="303" mass="34530">MITKTLRFALLALTATVVFSSCKGKNDTPSPSPNVPNVPNGKHAERKDVTGKVEQMTVYKHDKKGQVVSSSVVTYDRLLRPLTGTYSTFKEGKFVPSEYNNYVYDSEGRLVIHKHGEVGFPGFEERYTYYNGLLVSYEEYSESAGRNTKTVLYTNDKGKRVSSYTVEQEEQSTEKTEMYSSFAYKDGKEIETVYSDKARTKIVKVAETIYDDLGRIIQQETRGTNMYSGKPEKYHYHSETKYGIFGEELSALFDSYDEKGTVTARELNGITYTKYNDQGLPIEGTQTIEGKEEKITIEYKFFK</sequence>
<dbReference type="RefSeq" id="WP_005469532.1">
    <property type="nucleotide sequence ID" value="NZ_KB291047.1"/>
</dbReference>
<dbReference type="AlphaFoldDB" id="L1ND91"/>
<evidence type="ECO:0000313" key="3">
    <source>
        <dbReference type="EMBL" id="EKY01313.1"/>
    </source>
</evidence>
<evidence type="ECO:0000313" key="4">
    <source>
        <dbReference type="Proteomes" id="UP000010408"/>
    </source>
</evidence>
<proteinExistence type="predicted"/>
<dbReference type="EMBL" id="AMEQ01000027">
    <property type="protein sequence ID" value="EKY01313.1"/>
    <property type="molecule type" value="Genomic_DNA"/>
</dbReference>
<evidence type="ECO:0000256" key="2">
    <source>
        <dbReference type="SAM" id="SignalP"/>
    </source>
</evidence>
<dbReference type="Gene3D" id="2.180.10.10">
    <property type="entry name" value="RHS repeat-associated core"/>
    <property type="match status" value="1"/>
</dbReference>
<reference evidence="3 4" key="1">
    <citation type="submission" date="2012-05" db="EMBL/GenBank/DDBJ databases">
        <authorList>
            <person name="Weinstock G."/>
            <person name="Sodergren E."/>
            <person name="Lobos E.A."/>
            <person name="Fulton L."/>
            <person name="Fulton R."/>
            <person name="Courtney L."/>
            <person name="Fronick C."/>
            <person name="O'Laughlin M."/>
            <person name="Godfrey J."/>
            <person name="Wilson R.M."/>
            <person name="Miner T."/>
            <person name="Farmer C."/>
            <person name="Delehaunty K."/>
            <person name="Cordes M."/>
            <person name="Minx P."/>
            <person name="Tomlinson C."/>
            <person name="Chen J."/>
            <person name="Wollam A."/>
            <person name="Pepin K.H."/>
            <person name="Bhonagiri V."/>
            <person name="Zhang X."/>
            <person name="Suruliraj S."/>
            <person name="Warren W."/>
            <person name="Mitreva M."/>
            <person name="Mardis E.R."/>
            <person name="Wilson R.K."/>
        </authorList>
    </citation>
    <scope>NUCLEOTIDE SEQUENCE [LARGE SCALE GENOMIC DNA]</scope>
    <source>
        <strain evidence="3 4">F0037</strain>
    </source>
</reference>